<evidence type="ECO:0000313" key="2">
    <source>
        <dbReference type="EMBL" id="QDS72327.1"/>
    </source>
</evidence>
<dbReference type="Proteomes" id="UP000316270">
    <property type="component" value="Chromosome 7"/>
</dbReference>
<dbReference type="EMBL" id="CP042191">
    <property type="protein sequence ID" value="QDS72327.1"/>
    <property type="molecule type" value="Genomic_DNA"/>
</dbReference>
<sequence length="253" mass="27741">MDLFSTLALLSAIFSLTTHVYGHTFASATEYNICGKLYDVGYGPGRVAFSTREAKCKDEVTMNMDCRYISRLGQSTKKDGEYTCEGEDKCFPSRWDFLGEIVNDAGCLNPPKALGGTKGQAATANHACSAGLNVGDEQIYIQSSITVDNPKYEDLLQSCKIIQDNPAPKPDRIIVNYPTCDDRSHILLLKPKTTYQACIDLAVRAAVFSVGFTWHISSPGNILSRRDSTKPLSEMFTINNSTSDNAVKIVVDL</sequence>
<evidence type="ECO:0008006" key="4">
    <source>
        <dbReference type="Google" id="ProtNLM"/>
    </source>
</evidence>
<feature type="signal peptide" evidence="1">
    <location>
        <begin position="1"/>
        <end position="22"/>
    </location>
</feature>
<name>A0A517L9M3_9PEZI</name>
<protein>
    <recommendedName>
        <fullName evidence="4">Secreted protein</fullName>
    </recommendedName>
</protein>
<dbReference type="OrthoDB" id="3941140at2759"/>
<accession>A0A517L9M3</accession>
<reference evidence="2 3" key="1">
    <citation type="submission" date="2019-07" db="EMBL/GenBank/DDBJ databases">
        <title>Finished genome of Venturia effusa.</title>
        <authorList>
            <person name="Young C.A."/>
            <person name="Cox M.P."/>
            <person name="Ganley A.R.D."/>
            <person name="David W.J."/>
        </authorList>
    </citation>
    <scope>NUCLEOTIDE SEQUENCE [LARGE SCALE GENOMIC DNA]</scope>
    <source>
        <strain evidence="3">albino</strain>
    </source>
</reference>
<organism evidence="2 3">
    <name type="scientific">Venturia effusa</name>
    <dbReference type="NCBI Taxonomy" id="50376"/>
    <lineage>
        <taxon>Eukaryota</taxon>
        <taxon>Fungi</taxon>
        <taxon>Dikarya</taxon>
        <taxon>Ascomycota</taxon>
        <taxon>Pezizomycotina</taxon>
        <taxon>Dothideomycetes</taxon>
        <taxon>Pleosporomycetidae</taxon>
        <taxon>Venturiales</taxon>
        <taxon>Venturiaceae</taxon>
        <taxon>Venturia</taxon>
    </lineage>
</organism>
<feature type="chain" id="PRO_5021902681" description="Secreted protein" evidence="1">
    <location>
        <begin position="23"/>
        <end position="253"/>
    </location>
</feature>
<keyword evidence="3" id="KW-1185">Reference proteome</keyword>
<evidence type="ECO:0000313" key="3">
    <source>
        <dbReference type="Proteomes" id="UP000316270"/>
    </source>
</evidence>
<keyword evidence="1" id="KW-0732">Signal</keyword>
<proteinExistence type="predicted"/>
<gene>
    <name evidence="2" type="ORF">FKW77_007782</name>
</gene>
<dbReference type="AlphaFoldDB" id="A0A517L9M3"/>
<evidence type="ECO:0000256" key="1">
    <source>
        <dbReference type="SAM" id="SignalP"/>
    </source>
</evidence>